<proteinExistence type="predicted"/>
<dbReference type="Proteomes" id="UP000078541">
    <property type="component" value="Unassembled WGS sequence"/>
</dbReference>
<reference evidence="1 2" key="1">
    <citation type="submission" date="2016-03" db="EMBL/GenBank/DDBJ databases">
        <title>Trachymyrmex septentrionalis WGS genome.</title>
        <authorList>
            <person name="Nygaard S."/>
            <person name="Hu H."/>
            <person name="Boomsma J."/>
            <person name="Zhang G."/>
        </authorList>
    </citation>
    <scope>NUCLEOTIDE SEQUENCE [LARGE SCALE GENOMIC DNA]</scope>
    <source>
        <strain evidence="1">Tsep2-gDNA-1</strain>
        <tissue evidence="1">Whole body</tissue>
    </source>
</reference>
<name>A0A195EUS8_9HYME</name>
<organism evidence="1 2">
    <name type="scientific">Trachymyrmex septentrionalis</name>
    <dbReference type="NCBI Taxonomy" id="34720"/>
    <lineage>
        <taxon>Eukaryota</taxon>
        <taxon>Metazoa</taxon>
        <taxon>Ecdysozoa</taxon>
        <taxon>Arthropoda</taxon>
        <taxon>Hexapoda</taxon>
        <taxon>Insecta</taxon>
        <taxon>Pterygota</taxon>
        <taxon>Neoptera</taxon>
        <taxon>Endopterygota</taxon>
        <taxon>Hymenoptera</taxon>
        <taxon>Apocrita</taxon>
        <taxon>Aculeata</taxon>
        <taxon>Formicoidea</taxon>
        <taxon>Formicidae</taxon>
        <taxon>Myrmicinae</taxon>
        <taxon>Trachymyrmex</taxon>
    </lineage>
</organism>
<protein>
    <submittedName>
        <fullName evidence="1">Uncharacterized protein</fullName>
    </submittedName>
</protein>
<dbReference type="AlphaFoldDB" id="A0A195EUS8"/>
<evidence type="ECO:0000313" key="2">
    <source>
        <dbReference type="Proteomes" id="UP000078541"/>
    </source>
</evidence>
<accession>A0A195EUS8</accession>
<keyword evidence="2" id="KW-1185">Reference proteome</keyword>
<gene>
    <name evidence="1" type="ORF">ALC56_13768</name>
</gene>
<sequence length="120" mass="14123">MNRRTNPPDYPPERMVLLSNVNHTHRRRFAPPAMFSNQGDNFSIGKRANAEGLEYSGKTRYMAKEGKKKLLQNSNLQSIYHSNVDGQFTLNLLYKYYQHFLNLDSRNMIIVHFIKINMKM</sequence>
<dbReference type="EMBL" id="KQ981958">
    <property type="protein sequence ID" value="KYN32015.1"/>
    <property type="molecule type" value="Genomic_DNA"/>
</dbReference>
<evidence type="ECO:0000313" key="1">
    <source>
        <dbReference type="EMBL" id="KYN32015.1"/>
    </source>
</evidence>